<keyword evidence="2" id="KW-1185">Reference proteome</keyword>
<gene>
    <name evidence="1" type="ORF">CPELLU_LOCUS20487</name>
</gene>
<accession>A0A9N9PHY2</accession>
<comment type="caution">
    <text evidence="1">The sequence shown here is derived from an EMBL/GenBank/DDBJ whole genome shotgun (WGS) entry which is preliminary data.</text>
</comment>
<feature type="non-terminal residue" evidence="1">
    <location>
        <position position="1"/>
    </location>
</feature>
<name>A0A9N9PHY2_9GLOM</name>
<proteinExistence type="predicted"/>
<dbReference type="EMBL" id="CAJVQA010062144">
    <property type="protein sequence ID" value="CAG8829398.1"/>
    <property type="molecule type" value="Genomic_DNA"/>
</dbReference>
<feature type="non-terminal residue" evidence="1">
    <location>
        <position position="75"/>
    </location>
</feature>
<dbReference type="AlphaFoldDB" id="A0A9N9PHY2"/>
<evidence type="ECO:0000313" key="2">
    <source>
        <dbReference type="Proteomes" id="UP000789759"/>
    </source>
</evidence>
<sequence>NINNNILSKKRRQAINNETELSTDVEVITSRIKKLNIEQQYQEADTNYFTEIRTEVGKEKVNENVPLEPTESEQM</sequence>
<reference evidence="1" key="1">
    <citation type="submission" date="2021-06" db="EMBL/GenBank/DDBJ databases">
        <authorList>
            <person name="Kallberg Y."/>
            <person name="Tangrot J."/>
            <person name="Rosling A."/>
        </authorList>
    </citation>
    <scope>NUCLEOTIDE SEQUENCE</scope>
    <source>
        <strain evidence="1">FL966</strain>
    </source>
</reference>
<organism evidence="1 2">
    <name type="scientific">Cetraspora pellucida</name>
    <dbReference type="NCBI Taxonomy" id="1433469"/>
    <lineage>
        <taxon>Eukaryota</taxon>
        <taxon>Fungi</taxon>
        <taxon>Fungi incertae sedis</taxon>
        <taxon>Mucoromycota</taxon>
        <taxon>Glomeromycotina</taxon>
        <taxon>Glomeromycetes</taxon>
        <taxon>Diversisporales</taxon>
        <taxon>Gigasporaceae</taxon>
        <taxon>Cetraspora</taxon>
    </lineage>
</organism>
<evidence type="ECO:0000313" key="1">
    <source>
        <dbReference type="EMBL" id="CAG8829398.1"/>
    </source>
</evidence>
<dbReference type="Proteomes" id="UP000789759">
    <property type="component" value="Unassembled WGS sequence"/>
</dbReference>
<protein>
    <submittedName>
        <fullName evidence="1">17851_t:CDS:1</fullName>
    </submittedName>
</protein>